<proteinExistence type="predicted"/>
<dbReference type="Gene3D" id="1.10.150.20">
    <property type="entry name" value="5' to 3' exonuclease, C-terminal subdomain"/>
    <property type="match status" value="1"/>
</dbReference>
<dbReference type="SMART" id="SM00271">
    <property type="entry name" value="DnaJ"/>
    <property type="match status" value="1"/>
</dbReference>
<feature type="domain" description="J" evidence="11">
    <location>
        <begin position="198"/>
        <end position="270"/>
    </location>
</feature>
<dbReference type="FunFam" id="1.10.3380.10:FF:000019">
    <property type="entry name" value="Protein translocation complex componenet (Npl1), putative"/>
    <property type="match status" value="1"/>
</dbReference>
<protein>
    <recommendedName>
        <fullName evidence="11">J domain-containing protein</fullName>
    </recommendedName>
</protein>
<dbReference type="PRINTS" id="PR00625">
    <property type="entry name" value="JDOMAIN"/>
</dbReference>
<evidence type="ECO:0000256" key="7">
    <source>
        <dbReference type="ARBA" id="ARBA00023136"/>
    </source>
</evidence>
<evidence type="ECO:0000256" key="8">
    <source>
        <dbReference type="ARBA" id="ARBA00023186"/>
    </source>
</evidence>
<comment type="subcellular location">
    <subcellularLocation>
        <location evidence="1">Endoplasmic reticulum membrane</location>
        <topology evidence="1">Multi-pass membrane protein</topology>
    </subcellularLocation>
</comment>
<dbReference type="Gene3D" id="1.10.3380.10">
    <property type="entry name" value="Sec63 N-terminal domain-like domain"/>
    <property type="match status" value="1"/>
</dbReference>
<dbReference type="Gene3D" id="1.10.287.110">
    <property type="entry name" value="DnaJ domain"/>
    <property type="match status" value="1"/>
</dbReference>
<feature type="region of interest" description="Disordered" evidence="9">
    <location>
        <begin position="1"/>
        <end position="31"/>
    </location>
</feature>
<dbReference type="GO" id="GO:0006614">
    <property type="term" value="P:SRP-dependent cotranslational protein targeting to membrane"/>
    <property type="evidence" value="ECO:0007669"/>
    <property type="project" value="TreeGrafter"/>
</dbReference>
<dbReference type="OrthoDB" id="1734229at2759"/>
<evidence type="ECO:0000313" key="14">
    <source>
        <dbReference type="Proteomes" id="UP000630445"/>
    </source>
</evidence>
<dbReference type="SUPFAM" id="SSF81296">
    <property type="entry name" value="E set domains"/>
    <property type="match status" value="1"/>
</dbReference>
<dbReference type="GO" id="GO:0008320">
    <property type="term" value="F:protein transmembrane transporter activity"/>
    <property type="evidence" value="ECO:0007669"/>
    <property type="project" value="TreeGrafter"/>
</dbReference>
<dbReference type="InterPro" id="IPR014756">
    <property type="entry name" value="Ig_E-set"/>
</dbReference>
<keyword evidence="4" id="KW-0256">Endoplasmic reticulum</keyword>
<sequence length="790" mass="88067">MGQRHNRRRTRPRSRNRSCSVDSSDPSPPVTYHFGSSVPSAYCVSKSRATCSSPDRFPTPSAQTWHHGYSGRQVRERKSPLEAEQYRLFGGEPGDDVDLCYRMLEYFGGLDYIDPGLVTLPLTYNLLKPSKELENTAPRIQSDYKPQHGDLIEAQKRKRLRKERRIKRIVTVIAGYAIMAWMVYLIIVTARTVPKIWDPYDILGISRSADEKAISRHYKRLSLIYHPDKVRPDPSKNETIETLNERFVELTKAYKALTDEEVRNNYIQYGHPDGKQSFSIGIALPKLIVSEGNGKYVLLVYGALLGVLLPYIVGKWWYGSQRYTKEKVLVASAGNIFREYKEDITDGGIINALSAGVEFKDMLKGSHAETGLAKLEKRVLAEGSILAPETRKALSQMDDSTRRKALALLWAYLGRVDLEDATLNGEKYEAAPIALSLNEAFTAISLAFGNLQPILGSFRTSQHLIQAVAPGSSPLLQLPYFNNEVVKAIEGADAKDHYTVQKFMSLPEDKRRSLTVGAGLLSEKQYSTAVSVARQLPAIEVSKAFFKVMGEKVITPSSLVQLVVKARFIPPGSTNVPKVNPAELEDIDPDEDDLDALMGRKPPKNRPTKTVNGQQVENKIETIQPPLAHAPYLARDHSPRWHIFLADAKQGKMAVPPFTFTTFDKPLFDEAGKPTFNVQTLKMQFQAPPQVGDFTFVMHMLCDSYLGLDTKLDITLKVDDPAKAAALEEEDDISEPDEDSIAGQMQALKTGQPPKKKARKPSDESSEEESDTEGDAGDTSDTNTETDVED</sequence>
<dbReference type="AlphaFoldDB" id="A0A8H6P587"/>
<evidence type="ECO:0000256" key="5">
    <source>
        <dbReference type="ARBA" id="ARBA00022927"/>
    </source>
</evidence>
<dbReference type="Pfam" id="PF02889">
    <property type="entry name" value="Sec63"/>
    <property type="match status" value="1"/>
</dbReference>
<keyword evidence="14" id="KW-1185">Reference proteome</keyword>
<dbReference type="PROSITE" id="PS50076">
    <property type="entry name" value="DNAJ_2"/>
    <property type="match status" value="1"/>
</dbReference>
<dbReference type="PANTHER" id="PTHR24075:SF0">
    <property type="entry name" value="TRANSLOCATION PROTEIN SEC63 HOMOLOG"/>
    <property type="match status" value="1"/>
</dbReference>
<evidence type="ECO:0000256" key="2">
    <source>
        <dbReference type="ARBA" id="ARBA00022448"/>
    </source>
</evidence>
<evidence type="ECO:0000256" key="6">
    <source>
        <dbReference type="ARBA" id="ARBA00022989"/>
    </source>
</evidence>
<evidence type="ECO:0000313" key="13">
    <source>
        <dbReference type="EMBL" id="KAF7162993.1"/>
    </source>
</evidence>
<keyword evidence="3 10" id="KW-0812">Transmembrane</keyword>
<accession>A0A8H6P587</accession>
<keyword evidence="6 10" id="KW-1133">Transmembrane helix</keyword>
<dbReference type="GO" id="GO:0006620">
    <property type="term" value="P:post-translational protein targeting to endoplasmic reticulum membrane"/>
    <property type="evidence" value="ECO:0007669"/>
    <property type="project" value="TreeGrafter"/>
</dbReference>
<dbReference type="EMBL" id="JACBAD010002095">
    <property type="protein sequence ID" value="KAF7117106.1"/>
    <property type="molecule type" value="Genomic_DNA"/>
</dbReference>
<dbReference type="SUPFAM" id="SSF46565">
    <property type="entry name" value="Chaperone J-domain"/>
    <property type="match status" value="1"/>
</dbReference>
<evidence type="ECO:0000256" key="4">
    <source>
        <dbReference type="ARBA" id="ARBA00022824"/>
    </source>
</evidence>
<dbReference type="Proteomes" id="UP000662466">
    <property type="component" value="Unassembled WGS sequence"/>
</dbReference>
<dbReference type="PANTHER" id="PTHR24075">
    <property type="entry name" value="SEC63 DOMAIN-CONTAINING"/>
    <property type="match status" value="1"/>
</dbReference>
<dbReference type="CDD" id="cd06257">
    <property type="entry name" value="DnaJ"/>
    <property type="match status" value="1"/>
</dbReference>
<feature type="region of interest" description="Disordered" evidence="9">
    <location>
        <begin position="727"/>
        <end position="790"/>
    </location>
</feature>
<feature type="compositionally biased region" description="Basic residues" evidence="9">
    <location>
        <begin position="1"/>
        <end position="16"/>
    </location>
</feature>
<dbReference type="GO" id="GO:0031207">
    <property type="term" value="C:Sec62/Sec63 complex"/>
    <property type="evidence" value="ECO:0007669"/>
    <property type="project" value="TreeGrafter"/>
</dbReference>
<dbReference type="FunFam" id="2.60.40.150:FF:000169">
    <property type="entry name" value="Protein translocation complex component (Npl1)"/>
    <property type="match status" value="1"/>
</dbReference>
<evidence type="ECO:0000256" key="9">
    <source>
        <dbReference type="SAM" id="MobiDB-lite"/>
    </source>
</evidence>
<name>A0A8H6P587_9EURO</name>
<dbReference type="InterPro" id="IPR035892">
    <property type="entry name" value="C2_domain_sf"/>
</dbReference>
<dbReference type="FunFam" id="1.10.150.20:FF:000081">
    <property type="entry name" value="Protein translocation complex component (Npl1)"/>
    <property type="match status" value="1"/>
</dbReference>
<comment type="caution">
    <text evidence="12">The sequence shown here is derived from an EMBL/GenBank/DDBJ whole genome shotgun (WGS) entry which is preliminary data.</text>
</comment>
<dbReference type="SUPFAM" id="SSF158702">
    <property type="entry name" value="Sec63 N-terminal domain-like"/>
    <property type="match status" value="1"/>
</dbReference>
<dbReference type="Pfam" id="PF00226">
    <property type="entry name" value="DnaJ"/>
    <property type="match status" value="1"/>
</dbReference>
<keyword evidence="2" id="KW-0813">Transport</keyword>
<keyword evidence="7 10" id="KW-0472">Membrane</keyword>
<feature type="compositionally biased region" description="Acidic residues" evidence="9">
    <location>
        <begin position="764"/>
        <end position="790"/>
    </location>
</feature>
<keyword evidence="8" id="KW-0143">Chaperone</keyword>
<dbReference type="InterPro" id="IPR036869">
    <property type="entry name" value="J_dom_sf"/>
</dbReference>
<reference evidence="12" key="1">
    <citation type="submission" date="2020-06" db="EMBL/GenBank/DDBJ databases">
        <title>Draft genome sequences of strains closely related to Aspergillus parafelis and Aspergillus hiratsukae.</title>
        <authorList>
            <person name="Dos Santos R.A.C."/>
            <person name="Rivero-Menendez O."/>
            <person name="Steenwyk J.L."/>
            <person name="Mead M.E."/>
            <person name="Goldman G.H."/>
            <person name="Alastruey-Izquierdo A."/>
            <person name="Rokas A."/>
        </authorList>
    </citation>
    <scope>NUCLEOTIDE SEQUENCE</scope>
    <source>
        <strain evidence="12">CNM-CM5793</strain>
        <strain evidence="13">CNM-CM6106</strain>
    </source>
</reference>
<evidence type="ECO:0000256" key="1">
    <source>
        <dbReference type="ARBA" id="ARBA00004477"/>
    </source>
</evidence>
<dbReference type="GO" id="GO:0003723">
    <property type="term" value="F:RNA binding"/>
    <property type="evidence" value="ECO:0007669"/>
    <property type="project" value="TreeGrafter"/>
</dbReference>
<feature type="compositionally biased region" description="Acidic residues" evidence="9">
    <location>
        <begin position="727"/>
        <end position="740"/>
    </location>
</feature>
<keyword evidence="5" id="KW-0653">Protein transport</keyword>
<dbReference type="InterPro" id="IPR004179">
    <property type="entry name" value="Sec63-dom"/>
</dbReference>
<feature type="transmembrane region" description="Helical" evidence="10">
    <location>
        <begin position="166"/>
        <end position="187"/>
    </location>
</feature>
<dbReference type="InterPro" id="IPR001623">
    <property type="entry name" value="DnaJ_domain"/>
</dbReference>
<dbReference type="FunFam" id="1.10.287.110:FF:000039">
    <property type="entry name" value="Protein translocation complex component (Npl1)"/>
    <property type="match status" value="1"/>
</dbReference>
<dbReference type="SMART" id="SM00973">
    <property type="entry name" value="Sec63"/>
    <property type="match status" value="1"/>
</dbReference>
<evidence type="ECO:0000259" key="11">
    <source>
        <dbReference type="PROSITE" id="PS50076"/>
    </source>
</evidence>
<organism evidence="12 14">
    <name type="scientific">Aspergillus hiratsukae</name>
    <dbReference type="NCBI Taxonomy" id="1194566"/>
    <lineage>
        <taxon>Eukaryota</taxon>
        <taxon>Fungi</taxon>
        <taxon>Dikarya</taxon>
        <taxon>Ascomycota</taxon>
        <taxon>Pezizomycotina</taxon>
        <taxon>Eurotiomycetes</taxon>
        <taxon>Eurotiomycetidae</taxon>
        <taxon>Eurotiales</taxon>
        <taxon>Aspergillaceae</taxon>
        <taxon>Aspergillus</taxon>
        <taxon>Aspergillus subgen. Fumigati</taxon>
    </lineage>
</organism>
<dbReference type="Proteomes" id="UP000630445">
    <property type="component" value="Unassembled WGS sequence"/>
</dbReference>
<dbReference type="EMBL" id="JACBAF010002219">
    <property type="protein sequence ID" value="KAF7162993.1"/>
    <property type="molecule type" value="Genomic_DNA"/>
</dbReference>
<evidence type="ECO:0000256" key="10">
    <source>
        <dbReference type="SAM" id="Phobius"/>
    </source>
</evidence>
<gene>
    <name evidence="12" type="ORF">CNMCM5793_005790</name>
    <name evidence="13" type="ORF">CNMCM6106_000076</name>
</gene>
<evidence type="ECO:0000256" key="3">
    <source>
        <dbReference type="ARBA" id="ARBA00022692"/>
    </source>
</evidence>
<dbReference type="Gene3D" id="2.60.40.150">
    <property type="entry name" value="C2 domain"/>
    <property type="match status" value="1"/>
</dbReference>
<evidence type="ECO:0000313" key="12">
    <source>
        <dbReference type="EMBL" id="KAF7117106.1"/>
    </source>
</evidence>